<dbReference type="InterPro" id="IPR050344">
    <property type="entry name" value="Peptidase_M1_aminopeptidases"/>
</dbReference>
<keyword evidence="13" id="KW-0735">Signal-anchor</keyword>
<keyword evidence="12 19" id="KW-0862">Zinc</keyword>
<dbReference type="GO" id="GO:0005886">
    <property type="term" value="C:plasma membrane"/>
    <property type="evidence" value="ECO:0007669"/>
    <property type="project" value="UniProtKB-SubCell"/>
</dbReference>
<dbReference type="Pfam" id="PF17900">
    <property type="entry name" value="Peptidase_M1_N"/>
    <property type="match status" value="1"/>
</dbReference>
<dbReference type="GO" id="GO:0043171">
    <property type="term" value="P:peptide catabolic process"/>
    <property type="evidence" value="ECO:0007669"/>
    <property type="project" value="TreeGrafter"/>
</dbReference>
<feature type="domain" description="ERAP1-like C-terminal" evidence="24">
    <location>
        <begin position="534"/>
        <end position="857"/>
    </location>
</feature>
<evidence type="ECO:0000256" key="22">
    <source>
        <dbReference type="SAM" id="MobiDB-lite"/>
    </source>
</evidence>
<keyword evidence="6" id="KW-0336">GPI-anchor</keyword>
<keyword evidence="9 19" id="KW-0479">Metal-binding</keyword>
<comment type="subcellular location">
    <subcellularLocation>
        <location evidence="3">Cell membrane</location>
        <topology evidence="3">Lipid-anchor</topology>
        <topology evidence="3">GPI-anchor</topology>
    </subcellularLocation>
    <subcellularLocation>
        <location evidence="2">Membrane</location>
        <topology evidence="2">Single-pass type II membrane protein</topology>
    </subcellularLocation>
</comment>
<evidence type="ECO:0000256" key="9">
    <source>
        <dbReference type="ARBA" id="ARBA00022723"/>
    </source>
</evidence>
<evidence type="ECO:0000256" key="16">
    <source>
        <dbReference type="ARBA" id="ARBA00023136"/>
    </source>
</evidence>
<comment type="caution">
    <text evidence="26">The sequence shown here is derived from an EMBL/GenBank/DDBJ whole genome shotgun (WGS) entry which is preliminary data.</text>
</comment>
<comment type="catalytic activity">
    <reaction evidence="1">
        <text>Release of an N-terminal amino acid, Xaa-|-Yaa- from a peptide, amide or arylamide. Xaa is preferably Ala, but may be most amino acids including Pro (slow action). When a terminal hydrophobic residue is followed by a prolyl residue, the two may be released as an intact Xaa-Pro dipeptide.</text>
        <dbReference type="EC" id="3.4.11.2"/>
    </reaction>
</comment>
<evidence type="ECO:0000256" key="8">
    <source>
        <dbReference type="ARBA" id="ARBA00022692"/>
    </source>
</evidence>
<dbReference type="Gene3D" id="2.60.40.1910">
    <property type="match status" value="1"/>
</dbReference>
<feature type="transmembrane region" description="Helical" evidence="21">
    <location>
        <begin position="23"/>
        <end position="47"/>
    </location>
</feature>
<dbReference type="GO" id="GO:0005737">
    <property type="term" value="C:cytoplasm"/>
    <property type="evidence" value="ECO:0007669"/>
    <property type="project" value="TreeGrafter"/>
</dbReference>
<keyword evidence="14 21" id="KW-1133">Transmembrane helix</keyword>
<dbReference type="FunFam" id="2.60.40.1910:FF:000008">
    <property type="entry name" value="Aminopeptidase"/>
    <property type="match status" value="1"/>
</dbReference>
<keyword evidence="7 21" id="KW-0645">Protease</keyword>
<dbReference type="InterPro" id="IPR045357">
    <property type="entry name" value="Aminopeptidase_N-like_N"/>
</dbReference>
<evidence type="ECO:0000256" key="7">
    <source>
        <dbReference type="ARBA" id="ARBA00022670"/>
    </source>
</evidence>
<dbReference type="PROSITE" id="PS51257">
    <property type="entry name" value="PROKAR_LIPOPROTEIN"/>
    <property type="match status" value="1"/>
</dbReference>
<evidence type="ECO:0000256" key="19">
    <source>
        <dbReference type="PIRSR" id="PIRSR634016-3"/>
    </source>
</evidence>
<evidence type="ECO:0000256" key="3">
    <source>
        <dbReference type="ARBA" id="ARBA00004609"/>
    </source>
</evidence>
<sequence>MESNSGKGTVSFKQRKGYFVPQWALLAACAVAALCVLVVGLLVGYLAPCGPRAGDADSQKDETPKTLPYVRLPRSIVPEHYDIELQPYIYPGNFTFDGKVRIIIKVLEATDNVTLHVNNVTVMESSVQLTGQDAPSIAFKSEDKERQFYILHLKGSLTPGQKYEVAMDYVGCLNDQLAGFYRSSYKENDGETRWLATTQFQPTDARRAFPCFDEPALKATFNITLVRPDNMTSLSNMPLLSSEPRGEGWVVDRFQKTVRMSTYLLAFIVCDFGKRGTDQFAVWSRKSVIDTTAYALQVGPKILSFYETFFKWFGNLVTPRWWDDLWLNEGFASYVEYLGVNAVHPEWKMDEQFVLDDLQDVLELDCLRTSHPISLPVRHPDEINEIFDRISYGKGASIIRMMKYFLGDDNFKNGLMNYLNAKKFDNAVQDDLWEHLTAIQKNGADRIDVKKVMDSWTLQTGYPVVSVIRDYSAGTATVQQVRFLLEKGGAMDTSAWEIPFTYTDGLNPDWTPNTKMWLHKTNGSLSGLPGKNHWVVANIQEVGYYRVNYDEHNWKLLIEQFQDDHKKIHTVNRAQIIDDSLDLARAGQLNYHIALNTTLYLKKEDAYLPWKAALHGFSFIDSMICRSAIYGKWKTYLIEQLKRTYELLGWEESPDENILTQYKRVSTLAWLCGYGYKECVQKAQEKFNQWKQEPENVNIVPPNLRSVVYCTAVNHGGQEVWDFLWERYKTAQVASEKDKFMYALACAREPWLLSRYLNWSLTSDSGIRRQDGSYVFRSVGAKLYGRDLTFNYIRDKWDVIFKRYGKSFFAISGLLKSVTSSLNTEFELSQLKQFYEKHKNNLGTAKRAFEQTIENAEANVRWMDPNYAHFRPSGRKHRTPSDLHNHPLTDRKPGNILAETADLISSNCAYVVKNEWSPYNLRDQVAIHFRPSVIRPKHFPLSNFHENNQKAW</sequence>
<dbReference type="GO" id="GO:0005615">
    <property type="term" value="C:extracellular space"/>
    <property type="evidence" value="ECO:0007669"/>
    <property type="project" value="TreeGrafter"/>
</dbReference>
<dbReference type="GO" id="GO:0070006">
    <property type="term" value="F:metalloaminopeptidase activity"/>
    <property type="evidence" value="ECO:0007669"/>
    <property type="project" value="TreeGrafter"/>
</dbReference>
<feature type="binding site" evidence="19">
    <location>
        <position position="329"/>
    </location>
    <ligand>
        <name>Zn(2+)</name>
        <dbReference type="ChEBI" id="CHEBI:29105"/>
        <note>catalytic</note>
    </ligand>
</feature>
<evidence type="ECO:0000256" key="6">
    <source>
        <dbReference type="ARBA" id="ARBA00022622"/>
    </source>
</evidence>
<evidence type="ECO:0000259" key="23">
    <source>
        <dbReference type="Pfam" id="PF01433"/>
    </source>
</evidence>
<evidence type="ECO:0000256" key="1">
    <source>
        <dbReference type="ARBA" id="ARBA00000098"/>
    </source>
</evidence>
<evidence type="ECO:0000256" key="5">
    <source>
        <dbReference type="ARBA" id="ARBA00022475"/>
    </source>
</evidence>
<dbReference type="InterPro" id="IPR042097">
    <property type="entry name" value="Aminopeptidase_N-like_N_sf"/>
</dbReference>
<feature type="domain" description="Aminopeptidase N-like N-terminal" evidence="25">
    <location>
        <begin position="77"/>
        <end position="264"/>
    </location>
</feature>
<evidence type="ECO:0000256" key="12">
    <source>
        <dbReference type="ARBA" id="ARBA00022833"/>
    </source>
</evidence>
<reference evidence="26" key="1">
    <citation type="journal article" date="2020" name="bioRxiv">
        <title>Chromosome-level reference genome of the European wasp spider Argiope bruennichi: a resource for studies on range expansion and evolutionary adaptation.</title>
        <authorList>
            <person name="Sheffer M.M."/>
            <person name="Hoppe A."/>
            <person name="Krehenwinkel H."/>
            <person name="Uhl G."/>
            <person name="Kuss A.W."/>
            <person name="Jensen L."/>
            <person name="Jensen C."/>
            <person name="Gillespie R.G."/>
            <person name="Hoff K.J."/>
            <person name="Prost S."/>
        </authorList>
    </citation>
    <scope>NUCLEOTIDE SEQUENCE</scope>
</reference>
<evidence type="ECO:0000256" key="21">
    <source>
        <dbReference type="RuleBase" id="RU364040"/>
    </source>
</evidence>
<proteinExistence type="inferred from homology"/>
<keyword evidence="18" id="KW-0325">Glycoprotein</keyword>
<dbReference type="EMBL" id="JABXBU010002072">
    <property type="protein sequence ID" value="KAF8778230.1"/>
    <property type="molecule type" value="Genomic_DNA"/>
</dbReference>
<keyword evidence="11 21" id="KW-0378">Hydrolase</keyword>
<name>A0A8T0ER01_ARGBR</name>
<evidence type="ECO:0000313" key="27">
    <source>
        <dbReference type="Proteomes" id="UP000807504"/>
    </source>
</evidence>
<feature type="region of interest" description="Disordered" evidence="22">
    <location>
        <begin position="872"/>
        <end position="891"/>
    </location>
</feature>
<dbReference type="FunFam" id="1.25.50.20:FF:000001">
    <property type="entry name" value="Aminopeptidase"/>
    <property type="match status" value="1"/>
</dbReference>
<dbReference type="InterPro" id="IPR014782">
    <property type="entry name" value="Peptidase_M1_dom"/>
</dbReference>
<dbReference type="SUPFAM" id="SSF55486">
    <property type="entry name" value="Metalloproteases ('zincins'), catalytic domain"/>
    <property type="match status" value="1"/>
</dbReference>
<keyword evidence="16 21" id="KW-0472">Membrane</keyword>
<evidence type="ECO:0000256" key="17">
    <source>
        <dbReference type="ARBA" id="ARBA00023157"/>
    </source>
</evidence>
<evidence type="ECO:0000256" key="18">
    <source>
        <dbReference type="ARBA" id="ARBA00023180"/>
    </source>
</evidence>
<accession>A0A8T0ER01</accession>
<reference evidence="26" key="2">
    <citation type="submission" date="2020-06" db="EMBL/GenBank/DDBJ databases">
        <authorList>
            <person name="Sheffer M."/>
        </authorList>
    </citation>
    <scope>NUCLEOTIDE SEQUENCE</scope>
</reference>
<keyword evidence="27" id="KW-1185">Reference proteome</keyword>
<dbReference type="InterPro" id="IPR027268">
    <property type="entry name" value="Peptidase_M4/M1_CTD_sf"/>
</dbReference>
<dbReference type="PRINTS" id="PR00756">
    <property type="entry name" value="ALADIPTASE"/>
</dbReference>
<dbReference type="Gene3D" id="1.25.50.20">
    <property type="match status" value="1"/>
</dbReference>
<evidence type="ECO:0000256" key="14">
    <source>
        <dbReference type="ARBA" id="ARBA00022989"/>
    </source>
</evidence>
<dbReference type="FunFam" id="2.60.40.1730:FF:000012">
    <property type="entry name" value="Aminopeptidase N"/>
    <property type="match status" value="1"/>
</dbReference>
<dbReference type="GO" id="GO:0016285">
    <property type="term" value="F:alanyl aminopeptidase activity"/>
    <property type="evidence" value="ECO:0007669"/>
    <property type="project" value="UniProtKB-EC"/>
</dbReference>
<comment type="similarity">
    <text evidence="4 21">Belongs to the peptidase M1 family.</text>
</comment>
<dbReference type="Proteomes" id="UP000807504">
    <property type="component" value="Unassembled WGS sequence"/>
</dbReference>
<dbReference type="PANTHER" id="PTHR11533">
    <property type="entry name" value="PROTEASE M1 ZINC METALLOPROTEASE"/>
    <property type="match status" value="1"/>
</dbReference>
<feature type="site" description="Transition state stabilizer" evidence="20">
    <location>
        <position position="392"/>
    </location>
</feature>
<dbReference type="Pfam" id="PF01433">
    <property type="entry name" value="Peptidase_M1"/>
    <property type="match status" value="1"/>
</dbReference>
<dbReference type="AlphaFoldDB" id="A0A8T0ER01"/>
<dbReference type="GO" id="GO:0008270">
    <property type="term" value="F:zinc ion binding"/>
    <property type="evidence" value="ECO:0007669"/>
    <property type="project" value="UniProtKB-UniRule"/>
</dbReference>
<dbReference type="Gene3D" id="2.60.40.1730">
    <property type="entry name" value="tricorn interacting facor f3 domain"/>
    <property type="match status" value="1"/>
</dbReference>
<evidence type="ECO:0000313" key="26">
    <source>
        <dbReference type="EMBL" id="KAF8778230.1"/>
    </source>
</evidence>
<dbReference type="InterPro" id="IPR001930">
    <property type="entry name" value="Peptidase_M1"/>
</dbReference>
<dbReference type="Gene3D" id="1.10.390.10">
    <property type="entry name" value="Neutral Protease Domain 2"/>
    <property type="match status" value="1"/>
</dbReference>
<evidence type="ECO:0000256" key="10">
    <source>
        <dbReference type="ARBA" id="ARBA00022729"/>
    </source>
</evidence>
<evidence type="ECO:0000259" key="24">
    <source>
        <dbReference type="Pfam" id="PF11838"/>
    </source>
</evidence>
<dbReference type="EC" id="3.4.11.-" evidence="21"/>
<keyword evidence="5" id="KW-1003">Cell membrane</keyword>
<evidence type="ECO:0000256" key="13">
    <source>
        <dbReference type="ARBA" id="ARBA00022968"/>
    </source>
</evidence>
<dbReference type="InterPro" id="IPR034016">
    <property type="entry name" value="M1_APN-typ"/>
</dbReference>
<keyword evidence="6" id="KW-0449">Lipoprotein</keyword>
<keyword evidence="8 21" id="KW-0812">Transmembrane</keyword>
<evidence type="ECO:0000256" key="15">
    <source>
        <dbReference type="ARBA" id="ARBA00023049"/>
    </source>
</evidence>
<feature type="domain" description="Peptidase M1 membrane alanine aminopeptidase" evidence="23">
    <location>
        <begin position="307"/>
        <end position="456"/>
    </location>
</feature>
<dbReference type="PANTHER" id="PTHR11533:SF294">
    <property type="entry name" value="THYROTROPIN-RELEASING HORMONE-DEGRADING ECTOENZYME"/>
    <property type="match status" value="1"/>
</dbReference>
<evidence type="ECO:0000256" key="11">
    <source>
        <dbReference type="ARBA" id="ARBA00022801"/>
    </source>
</evidence>
<protein>
    <recommendedName>
        <fullName evidence="21">Aminopeptidase</fullName>
        <ecNumber evidence="21">3.4.11.-</ecNumber>
    </recommendedName>
</protein>
<dbReference type="SUPFAM" id="SSF63737">
    <property type="entry name" value="Leukotriene A4 hydrolase N-terminal domain"/>
    <property type="match status" value="1"/>
</dbReference>
<keyword evidence="15 21" id="KW-0482">Metalloprotease</keyword>
<dbReference type="GO" id="GO:0098552">
    <property type="term" value="C:side of membrane"/>
    <property type="evidence" value="ECO:0007669"/>
    <property type="project" value="UniProtKB-KW"/>
</dbReference>
<organism evidence="26 27">
    <name type="scientific">Argiope bruennichi</name>
    <name type="common">Wasp spider</name>
    <name type="synonym">Aranea bruennichi</name>
    <dbReference type="NCBI Taxonomy" id="94029"/>
    <lineage>
        <taxon>Eukaryota</taxon>
        <taxon>Metazoa</taxon>
        <taxon>Ecdysozoa</taxon>
        <taxon>Arthropoda</taxon>
        <taxon>Chelicerata</taxon>
        <taxon>Arachnida</taxon>
        <taxon>Araneae</taxon>
        <taxon>Araneomorphae</taxon>
        <taxon>Entelegynae</taxon>
        <taxon>Araneoidea</taxon>
        <taxon>Araneidae</taxon>
        <taxon>Argiope</taxon>
    </lineage>
</organism>
<keyword evidence="10" id="KW-0732">Signal</keyword>
<evidence type="ECO:0000259" key="25">
    <source>
        <dbReference type="Pfam" id="PF17900"/>
    </source>
</evidence>
<feature type="compositionally biased region" description="Basic and acidic residues" evidence="22">
    <location>
        <begin position="879"/>
        <end position="891"/>
    </location>
</feature>
<dbReference type="InterPro" id="IPR024571">
    <property type="entry name" value="ERAP1-like_C_dom"/>
</dbReference>
<gene>
    <name evidence="26" type="ORF">HNY73_014971</name>
</gene>
<evidence type="ECO:0000256" key="2">
    <source>
        <dbReference type="ARBA" id="ARBA00004606"/>
    </source>
</evidence>
<evidence type="ECO:0000256" key="4">
    <source>
        <dbReference type="ARBA" id="ARBA00010136"/>
    </source>
</evidence>
<keyword evidence="17" id="KW-1015">Disulfide bond</keyword>
<dbReference type="CDD" id="cd09601">
    <property type="entry name" value="M1_APN-Q_like"/>
    <property type="match status" value="1"/>
</dbReference>
<keyword evidence="21 26" id="KW-0031">Aminopeptidase</keyword>
<dbReference type="GO" id="GO:0006508">
    <property type="term" value="P:proteolysis"/>
    <property type="evidence" value="ECO:0007669"/>
    <property type="project" value="UniProtKB-KW"/>
</dbReference>
<evidence type="ECO:0000256" key="20">
    <source>
        <dbReference type="PIRSR" id="PIRSR634016-4"/>
    </source>
</evidence>
<dbReference type="Pfam" id="PF11838">
    <property type="entry name" value="ERAP1_C"/>
    <property type="match status" value="1"/>
</dbReference>
<comment type="cofactor">
    <cofactor evidence="19 21">
        <name>Zn(2+)</name>
        <dbReference type="ChEBI" id="CHEBI:29105"/>
    </cofactor>
    <text evidence="19 21">Binds 1 zinc ion per subunit.</text>
</comment>
<dbReference type="GO" id="GO:0042277">
    <property type="term" value="F:peptide binding"/>
    <property type="evidence" value="ECO:0007669"/>
    <property type="project" value="TreeGrafter"/>
</dbReference>